<dbReference type="InterPro" id="IPR050621">
    <property type="entry name" value="Tudor_domain_containing"/>
</dbReference>
<dbReference type="SUPFAM" id="SSF63748">
    <property type="entry name" value="Tudor/PWWP/MBT"/>
    <property type="match status" value="1"/>
</dbReference>
<dbReference type="GO" id="GO:0030719">
    <property type="term" value="P:P granule organization"/>
    <property type="evidence" value="ECO:0007669"/>
    <property type="project" value="TreeGrafter"/>
</dbReference>
<protein>
    <recommendedName>
        <fullName evidence="1">Tudor domain-containing protein</fullName>
    </recommendedName>
</protein>
<dbReference type="GO" id="GO:0034587">
    <property type="term" value="P:piRNA processing"/>
    <property type="evidence" value="ECO:0007669"/>
    <property type="project" value="TreeGrafter"/>
</dbReference>
<dbReference type="PANTHER" id="PTHR22948:SF29">
    <property type="entry name" value="FI02030P-RELATED"/>
    <property type="match status" value="1"/>
</dbReference>
<dbReference type="GO" id="GO:0007283">
    <property type="term" value="P:spermatogenesis"/>
    <property type="evidence" value="ECO:0007669"/>
    <property type="project" value="TreeGrafter"/>
</dbReference>
<keyword evidence="3" id="KW-1185">Reference proteome</keyword>
<feature type="domain" description="Tudor" evidence="1">
    <location>
        <begin position="10"/>
        <end position="76"/>
    </location>
</feature>
<comment type="caution">
    <text evidence="2">The sequence shown here is derived from an EMBL/GenBank/DDBJ whole genome shotgun (WGS) entry which is preliminary data.</text>
</comment>
<dbReference type="GO" id="GO:0043186">
    <property type="term" value="C:P granule"/>
    <property type="evidence" value="ECO:0007669"/>
    <property type="project" value="TreeGrafter"/>
</dbReference>
<dbReference type="Gene3D" id="2.30.30.140">
    <property type="match status" value="1"/>
</dbReference>
<sequence>MPLCLITTDHLCVVRSNNTGVWERAQVVRHRPNNIRKTIEVELIDTGVIMCVSHKDVKFLLKEFAMLPAQCLAGRLAFITQWKSPAWSAEAVNFFYRMVSYRTLYAKVEAIEVSLKINTRYRETY</sequence>
<evidence type="ECO:0000313" key="3">
    <source>
        <dbReference type="Proteomes" id="UP001059596"/>
    </source>
</evidence>
<dbReference type="EMBL" id="JAMKOV010000014">
    <property type="protein sequence ID" value="KAI8037076.1"/>
    <property type="molecule type" value="Genomic_DNA"/>
</dbReference>
<name>A0A9P9YHJ2_9MUSC</name>
<dbReference type="Pfam" id="PF00567">
    <property type="entry name" value="TUDOR"/>
    <property type="match status" value="1"/>
</dbReference>
<evidence type="ECO:0000313" key="2">
    <source>
        <dbReference type="EMBL" id="KAI8037076.1"/>
    </source>
</evidence>
<reference evidence="2" key="1">
    <citation type="journal article" date="2023" name="Genome Biol. Evol.">
        <title>Long-read-based Genome Assembly of Drosophila gunungcola Reveals Fewer Chemosensory Genes in Flower-breeding Species.</title>
        <authorList>
            <person name="Negi A."/>
            <person name="Liao B.Y."/>
            <person name="Yeh S.D."/>
        </authorList>
    </citation>
    <scope>NUCLEOTIDE SEQUENCE</scope>
    <source>
        <strain evidence="2">Sukarami</strain>
    </source>
</reference>
<gene>
    <name evidence="2" type="ORF">M5D96_010395</name>
</gene>
<dbReference type="PANTHER" id="PTHR22948">
    <property type="entry name" value="TUDOR DOMAIN CONTAINING PROTEIN"/>
    <property type="match status" value="1"/>
</dbReference>
<evidence type="ECO:0000259" key="1">
    <source>
        <dbReference type="Pfam" id="PF00567"/>
    </source>
</evidence>
<accession>A0A9P9YHJ2</accession>
<dbReference type="InterPro" id="IPR002999">
    <property type="entry name" value="Tudor"/>
</dbReference>
<dbReference type="AlphaFoldDB" id="A0A9P9YHJ2"/>
<proteinExistence type="predicted"/>
<organism evidence="2 3">
    <name type="scientific">Drosophila gunungcola</name>
    <name type="common">fruit fly</name>
    <dbReference type="NCBI Taxonomy" id="103775"/>
    <lineage>
        <taxon>Eukaryota</taxon>
        <taxon>Metazoa</taxon>
        <taxon>Ecdysozoa</taxon>
        <taxon>Arthropoda</taxon>
        <taxon>Hexapoda</taxon>
        <taxon>Insecta</taxon>
        <taxon>Pterygota</taxon>
        <taxon>Neoptera</taxon>
        <taxon>Endopterygota</taxon>
        <taxon>Diptera</taxon>
        <taxon>Brachycera</taxon>
        <taxon>Muscomorpha</taxon>
        <taxon>Ephydroidea</taxon>
        <taxon>Drosophilidae</taxon>
        <taxon>Drosophila</taxon>
        <taxon>Sophophora</taxon>
    </lineage>
</organism>
<dbReference type="Proteomes" id="UP001059596">
    <property type="component" value="Unassembled WGS sequence"/>
</dbReference>